<dbReference type="InterPro" id="IPR002808">
    <property type="entry name" value="AdoCbi_amidolase"/>
</dbReference>
<gene>
    <name evidence="1" type="ORF">HXL70_02305</name>
</gene>
<dbReference type="EMBL" id="JABZMK010000004">
    <property type="protein sequence ID" value="MBF1128860.1"/>
    <property type="molecule type" value="Genomic_DNA"/>
</dbReference>
<sequence>MKEIELYRLSTDEKIVHVPETRSIVVRFNAPKKVLSTSLLNGGYREDIKGLFNYTCCGPGSCMSLEKYEEHLGKCAAVMGLDPAHSTGIGTAARMENAAIVEETYEELKVAACVTAGVEGNAGCAGDPAGYYGAGARPEIYRPGTINILLFINADMPPGILTRALVTCTEGKTAALRELMVGSRYSENPATGTGTDSTVIVCDPKSPLYFRSAGKHNKLGELIGKTVKEAVKKALGNQNHLYPSTQHSVTERLRRYGVTEEVLYSYFREYKKDGIEEEWRHLWRKIDQDSEMVFMSSFLAELLDEYRWGLAGNEEVCRMAKKLLQMTAEAYGMRSVPMEIKSAEDIKDAFCRLAVQAAVKKNGI</sequence>
<accession>A0A930B9I2</accession>
<reference evidence="1" key="1">
    <citation type="submission" date="2020-04" db="EMBL/GenBank/DDBJ databases">
        <title>Deep metagenomics examines the oral microbiome during advanced dental caries in children, revealing novel taxa and co-occurrences with host molecules.</title>
        <authorList>
            <person name="Baker J.L."/>
            <person name="Morton J.T."/>
            <person name="Dinis M."/>
            <person name="Alvarez R."/>
            <person name="Tran N.C."/>
            <person name="Knight R."/>
            <person name="Edlund A."/>
        </authorList>
    </citation>
    <scope>NUCLEOTIDE SEQUENCE</scope>
    <source>
        <strain evidence="1">JCVI_32_bin.14</strain>
    </source>
</reference>
<dbReference type="InterPro" id="IPR052209">
    <property type="entry name" value="CbiZ"/>
</dbReference>
<dbReference type="Proteomes" id="UP000757890">
    <property type="component" value="Unassembled WGS sequence"/>
</dbReference>
<dbReference type="AlphaFoldDB" id="A0A930B9I2"/>
<dbReference type="PANTHER" id="PTHR35336:SF5">
    <property type="entry name" value="ADENOSYLCOBINAMIDE AMIDOHYDROLASE"/>
    <property type="match status" value="1"/>
</dbReference>
<protein>
    <submittedName>
        <fullName evidence="1">Adenosylcobinamide amidohydrolase</fullName>
    </submittedName>
</protein>
<evidence type="ECO:0000313" key="2">
    <source>
        <dbReference type="Proteomes" id="UP000757890"/>
    </source>
</evidence>
<proteinExistence type="predicted"/>
<comment type="caution">
    <text evidence="1">The sequence shown here is derived from an EMBL/GenBank/DDBJ whole genome shotgun (WGS) entry which is preliminary data.</text>
</comment>
<dbReference type="Pfam" id="PF01955">
    <property type="entry name" value="CbiZ"/>
    <property type="match status" value="1"/>
</dbReference>
<organism evidence="1 2">
    <name type="scientific">Dialister invisus</name>
    <dbReference type="NCBI Taxonomy" id="218538"/>
    <lineage>
        <taxon>Bacteria</taxon>
        <taxon>Bacillati</taxon>
        <taxon>Bacillota</taxon>
        <taxon>Negativicutes</taxon>
        <taxon>Veillonellales</taxon>
        <taxon>Veillonellaceae</taxon>
        <taxon>Dialister</taxon>
    </lineage>
</organism>
<dbReference type="PANTHER" id="PTHR35336">
    <property type="entry name" value="ADENOSYLCOBINAMIDE AMIDOHYDROLASE"/>
    <property type="match status" value="1"/>
</dbReference>
<name>A0A930B9I2_9FIRM</name>
<evidence type="ECO:0000313" key="1">
    <source>
        <dbReference type="EMBL" id="MBF1128860.1"/>
    </source>
</evidence>